<protein>
    <submittedName>
        <fullName evidence="1">Uncharacterized protein</fullName>
    </submittedName>
</protein>
<gene>
    <name evidence="1" type="ORF">MM415B06454_0004</name>
</gene>
<dbReference type="EMBL" id="MT143477">
    <property type="protein sequence ID" value="QJA97254.1"/>
    <property type="molecule type" value="Genomic_DNA"/>
</dbReference>
<proteinExistence type="predicted"/>
<name>A0A6M3LUM1_9ZZZZ</name>
<sequence>MYTSREKYEFSENKNQTINEYLMEQTIEEQSEVLIQLHKDTETVLQILIDNLSLSLGLYELNKYGGKWIKAI</sequence>
<organism evidence="1">
    <name type="scientific">viral metagenome</name>
    <dbReference type="NCBI Taxonomy" id="1070528"/>
    <lineage>
        <taxon>unclassified sequences</taxon>
        <taxon>metagenomes</taxon>
        <taxon>organismal metagenomes</taxon>
    </lineage>
</organism>
<dbReference type="AlphaFoldDB" id="A0A6M3LUM1"/>
<reference evidence="1" key="1">
    <citation type="submission" date="2020-03" db="EMBL/GenBank/DDBJ databases">
        <title>The deep terrestrial virosphere.</title>
        <authorList>
            <person name="Holmfeldt K."/>
            <person name="Nilsson E."/>
            <person name="Simone D."/>
            <person name="Lopez-Fernandez M."/>
            <person name="Wu X."/>
            <person name="de Brujin I."/>
            <person name="Lundin D."/>
            <person name="Andersson A."/>
            <person name="Bertilsson S."/>
            <person name="Dopson M."/>
        </authorList>
    </citation>
    <scope>NUCLEOTIDE SEQUENCE</scope>
    <source>
        <strain evidence="1">MM415B06454</strain>
    </source>
</reference>
<accession>A0A6M3LUM1</accession>
<evidence type="ECO:0000313" key="1">
    <source>
        <dbReference type="EMBL" id="QJA97254.1"/>
    </source>
</evidence>